<dbReference type="Proteomes" id="UP001652623">
    <property type="component" value="Chromosome 6"/>
</dbReference>
<dbReference type="GeneID" id="107429745"/>
<dbReference type="PRINTS" id="PR00364">
    <property type="entry name" value="DISEASERSIST"/>
</dbReference>
<gene>
    <name evidence="3" type="primary">LOC107429745</name>
</gene>
<evidence type="ECO:0000313" key="2">
    <source>
        <dbReference type="Proteomes" id="UP001652623"/>
    </source>
</evidence>
<dbReference type="Pfam" id="PF01582">
    <property type="entry name" value="TIR"/>
    <property type="match status" value="1"/>
</dbReference>
<dbReference type="Pfam" id="PF00931">
    <property type="entry name" value="NB-ARC"/>
    <property type="match status" value="1"/>
</dbReference>
<dbReference type="InterPro" id="IPR002182">
    <property type="entry name" value="NB-ARC"/>
</dbReference>
<dbReference type="InterPro" id="IPR027417">
    <property type="entry name" value="P-loop_NTPase"/>
</dbReference>
<organism evidence="2 3">
    <name type="scientific">Ziziphus jujuba</name>
    <name type="common">Chinese jujube</name>
    <name type="synonym">Ziziphus sativa</name>
    <dbReference type="NCBI Taxonomy" id="326968"/>
    <lineage>
        <taxon>Eukaryota</taxon>
        <taxon>Viridiplantae</taxon>
        <taxon>Streptophyta</taxon>
        <taxon>Embryophyta</taxon>
        <taxon>Tracheophyta</taxon>
        <taxon>Spermatophyta</taxon>
        <taxon>Magnoliopsida</taxon>
        <taxon>eudicotyledons</taxon>
        <taxon>Gunneridae</taxon>
        <taxon>Pentapetalae</taxon>
        <taxon>rosids</taxon>
        <taxon>fabids</taxon>
        <taxon>Rosales</taxon>
        <taxon>Rhamnaceae</taxon>
        <taxon>Paliureae</taxon>
        <taxon>Ziziphus</taxon>
    </lineage>
</organism>
<dbReference type="RefSeq" id="XP_060673972.1">
    <property type="nucleotide sequence ID" value="XM_060817989.1"/>
</dbReference>
<protein>
    <submittedName>
        <fullName evidence="3">Protein VARIATION IN COMPOUND TRIGGERED ROOT growth response-like</fullName>
    </submittedName>
</protein>
<dbReference type="Gene3D" id="3.80.10.10">
    <property type="entry name" value="Ribonuclease Inhibitor"/>
    <property type="match status" value="1"/>
</dbReference>
<dbReference type="InterPro" id="IPR055357">
    <property type="entry name" value="LRR_At1g61320_AtMIF1"/>
</dbReference>
<name>A0ABM4AB66_ZIZJJ</name>
<dbReference type="SUPFAM" id="SSF52200">
    <property type="entry name" value="Toll/Interleukin receptor TIR domain"/>
    <property type="match status" value="1"/>
</dbReference>
<feature type="domain" description="TIR" evidence="1">
    <location>
        <begin position="21"/>
        <end position="161"/>
    </location>
</feature>
<keyword evidence="2" id="KW-1185">Reference proteome</keyword>
<dbReference type="InterPro" id="IPR032675">
    <property type="entry name" value="LRR_dom_sf"/>
</dbReference>
<evidence type="ECO:0000259" key="1">
    <source>
        <dbReference type="SMART" id="SM00255"/>
    </source>
</evidence>
<dbReference type="Gene3D" id="3.40.50.300">
    <property type="entry name" value="P-loop containing nucleotide triphosphate hydrolases"/>
    <property type="match status" value="1"/>
</dbReference>
<dbReference type="InterPro" id="IPR000157">
    <property type="entry name" value="TIR_dom"/>
</dbReference>
<dbReference type="PANTHER" id="PTHR11017">
    <property type="entry name" value="LEUCINE-RICH REPEAT-CONTAINING PROTEIN"/>
    <property type="match status" value="1"/>
</dbReference>
<accession>A0ABM4AB66</accession>
<dbReference type="PANTHER" id="PTHR11017:SF479">
    <property type="entry name" value="DISEASE RESISTANCE PROTEIN (TIR-NBS-LRR CLASS) FAMILY"/>
    <property type="match status" value="1"/>
</dbReference>
<dbReference type="SUPFAM" id="SSF52540">
    <property type="entry name" value="P-loop containing nucleoside triphosphate hydrolases"/>
    <property type="match status" value="1"/>
</dbReference>
<dbReference type="SMART" id="SM00255">
    <property type="entry name" value="TIR"/>
    <property type="match status" value="1"/>
</dbReference>
<reference evidence="3" key="1">
    <citation type="submission" date="2025-08" db="UniProtKB">
        <authorList>
            <consortium name="RefSeq"/>
        </authorList>
    </citation>
    <scope>IDENTIFICATION</scope>
    <source>
        <tissue evidence="3">Seedling</tissue>
    </source>
</reference>
<evidence type="ECO:0000313" key="3">
    <source>
        <dbReference type="RefSeq" id="XP_060673972.1"/>
    </source>
</evidence>
<proteinExistence type="predicted"/>
<dbReference type="SUPFAM" id="SSF52047">
    <property type="entry name" value="RNI-like"/>
    <property type="match status" value="1"/>
</dbReference>
<dbReference type="Pfam" id="PF23622">
    <property type="entry name" value="LRR_At1g61320_AtMIF1"/>
    <property type="match status" value="1"/>
</dbReference>
<sequence>MASCSLSSAICPREKHDFQEKYDVFLSFRGKDTGNTFARYLYGALCAKQTSTFMDDHGIERGDEISPTFSEAIEESKISVIIFSENYAFSTWCLDELLQILECKKNNGQIVMPDFYGIDPSVIRKQNGSYGVAFAELEQRFKDRMEKVQQWRDALAEASNLCGFDSKAFRPEAKLVQKIVEDISLKLPDYPPSNEHYKGCLMGIEKHIKEIKSLLCIGSIDVRIIGIWGMGGIGKTTLASVVYQELSYSQFEGCSFLPNIREEYARCRPNHLRKKLLSELLNDVAISKMDTPFVASPYITDKLHHKKVLIVLDDVDDLIRLDSLVEGYDQHAPGSRIIVTNRNVQMGQKIVCDGHTEPGDRSRLWDVKDVCHLLERDTGTVAVEVISFNMFKMTRDVKMCRAALSKTTPIETLHLSIMSLSGLVELDLCNCKQLKTLPTSIWKVKSLQSFYLTGCVKLGKFPEISEPMEHLTSLWLHETGIKELLKFIDNLIPLESVDLRRCKEIEFLLDKLSDLRKLKYLLLKHCSKLQELPPLAPALSSLSVEECESLKSIPDLPLFCTLLEGKYCLAS</sequence>
<dbReference type="InterPro" id="IPR044974">
    <property type="entry name" value="Disease_R_plants"/>
</dbReference>
<dbReference type="Gene3D" id="3.40.50.10140">
    <property type="entry name" value="Toll/interleukin-1 receptor homology (TIR) domain"/>
    <property type="match status" value="1"/>
</dbReference>
<dbReference type="InterPro" id="IPR035897">
    <property type="entry name" value="Toll_tir_struct_dom_sf"/>
</dbReference>